<dbReference type="InterPro" id="IPR006143">
    <property type="entry name" value="RND_pump_MFP"/>
</dbReference>
<gene>
    <name evidence="6" type="ORF">AADV58_06990</name>
</gene>
<name>A0ABZ2XLU5_9RHOO</name>
<dbReference type="Gene3D" id="2.40.420.20">
    <property type="match status" value="1"/>
</dbReference>
<feature type="domain" description="YknX-like C-terminal permuted SH3-like" evidence="5">
    <location>
        <begin position="293"/>
        <end position="360"/>
    </location>
</feature>
<feature type="domain" description="CusB-like beta-barrel" evidence="4">
    <location>
        <begin position="216"/>
        <end position="286"/>
    </location>
</feature>
<reference evidence="6 7" key="1">
    <citation type="submission" date="2024-04" db="EMBL/GenBank/DDBJ databases">
        <title>Dissimilatory iodate-reducing microorganisms contribute to the enrichment of iodine in groundwater.</title>
        <authorList>
            <person name="Jiang Z."/>
        </authorList>
    </citation>
    <scope>NUCLEOTIDE SEQUENCE [LARGE SCALE GENOMIC DNA]</scope>
    <source>
        <strain evidence="6 7">NCP973</strain>
    </source>
</reference>
<dbReference type="Gene3D" id="2.40.50.100">
    <property type="match status" value="1"/>
</dbReference>
<dbReference type="EMBL" id="CP151406">
    <property type="protein sequence ID" value="WZJ22882.1"/>
    <property type="molecule type" value="Genomic_DNA"/>
</dbReference>
<dbReference type="Gene3D" id="1.10.287.470">
    <property type="entry name" value="Helix hairpin bin"/>
    <property type="match status" value="1"/>
</dbReference>
<dbReference type="NCBIfam" id="TIGR01730">
    <property type="entry name" value="RND_mfp"/>
    <property type="match status" value="1"/>
</dbReference>
<evidence type="ECO:0000313" key="7">
    <source>
        <dbReference type="Proteomes" id="UP001479520"/>
    </source>
</evidence>
<comment type="similarity">
    <text evidence="1">Belongs to the membrane fusion protein (MFP) (TC 8.A.1) family.</text>
</comment>
<evidence type="ECO:0000259" key="2">
    <source>
        <dbReference type="Pfam" id="PF25876"/>
    </source>
</evidence>
<dbReference type="InterPro" id="IPR058637">
    <property type="entry name" value="YknX-like_C"/>
</dbReference>
<dbReference type="PROSITE" id="PS51318">
    <property type="entry name" value="TAT"/>
    <property type="match status" value="1"/>
</dbReference>
<evidence type="ECO:0000259" key="5">
    <source>
        <dbReference type="Pfam" id="PF25989"/>
    </source>
</evidence>
<evidence type="ECO:0000256" key="1">
    <source>
        <dbReference type="ARBA" id="ARBA00009477"/>
    </source>
</evidence>
<dbReference type="Pfam" id="PF25917">
    <property type="entry name" value="BSH_RND"/>
    <property type="match status" value="1"/>
</dbReference>
<evidence type="ECO:0000259" key="4">
    <source>
        <dbReference type="Pfam" id="PF25954"/>
    </source>
</evidence>
<keyword evidence="7" id="KW-1185">Reference proteome</keyword>
<dbReference type="PANTHER" id="PTHR30469:SF11">
    <property type="entry name" value="BLL4320 PROTEIN"/>
    <property type="match status" value="1"/>
</dbReference>
<proteinExistence type="inferred from homology"/>
<feature type="domain" description="Multidrug resistance protein MdtA-like barrel-sandwich hybrid" evidence="3">
    <location>
        <begin position="81"/>
        <end position="206"/>
    </location>
</feature>
<dbReference type="SUPFAM" id="SSF111369">
    <property type="entry name" value="HlyD-like secretion proteins"/>
    <property type="match status" value="1"/>
</dbReference>
<dbReference type="Pfam" id="PF25989">
    <property type="entry name" value="YknX_C"/>
    <property type="match status" value="1"/>
</dbReference>
<dbReference type="InterPro" id="IPR006311">
    <property type="entry name" value="TAT_signal"/>
</dbReference>
<protein>
    <submittedName>
        <fullName evidence="6">Efflux RND transporter periplasmic adaptor subunit</fullName>
    </submittedName>
</protein>
<feature type="domain" description="Multidrug resistance protein MdtA-like alpha-helical hairpin" evidence="2">
    <location>
        <begin position="119"/>
        <end position="174"/>
    </location>
</feature>
<accession>A0ABZ2XLU5</accession>
<organism evidence="6 7">
    <name type="scientific">Azonexus hydrophilus</name>
    <dbReference type="NCBI Taxonomy" id="418702"/>
    <lineage>
        <taxon>Bacteria</taxon>
        <taxon>Pseudomonadati</taxon>
        <taxon>Pseudomonadota</taxon>
        <taxon>Betaproteobacteria</taxon>
        <taxon>Rhodocyclales</taxon>
        <taxon>Azonexaceae</taxon>
        <taxon>Azonexus</taxon>
    </lineage>
</organism>
<evidence type="ECO:0000313" key="6">
    <source>
        <dbReference type="EMBL" id="WZJ22882.1"/>
    </source>
</evidence>
<evidence type="ECO:0000259" key="3">
    <source>
        <dbReference type="Pfam" id="PF25917"/>
    </source>
</evidence>
<dbReference type="Proteomes" id="UP001479520">
    <property type="component" value="Chromosome"/>
</dbReference>
<dbReference type="Gene3D" id="2.40.30.170">
    <property type="match status" value="1"/>
</dbReference>
<dbReference type="InterPro" id="IPR058624">
    <property type="entry name" value="MdtA-like_HH"/>
</dbReference>
<sequence>MNKMKRRGVLALSFAGLLGLGFYAWSANRSEAPAPAPGQKAAAPAAQAAPARPVAVEVATVLAVDFADDTTAVGTLKAAESVVLRPEVSGRITRIGFRDGALVNKGDLLIAFDATIPDAELAQAQANRDLALASFKRNQELLEKKFISPQALDASAATLKVQEAAVQLAAAKAAKMRIQAPFRGIVGLRDVSVGSYIKEGEALVNIEDVSSLRVDFRLAETWLERVKAGQSLELGSDALPGQRFVAKVEAIDPQIDPNGRSIAVRARLDNAAGQLRPGMFVRLRLAFGERKGVLMVPEEAIMPGAKPAVFKVVDGKAERVVVRTGIRRDAQVEIVDGLAAGDVVVSAGQLKLRPGAPVTVPGAKAPEGAQGKP</sequence>
<dbReference type="Pfam" id="PF25954">
    <property type="entry name" value="Beta-barrel_RND_2"/>
    <property type="match status" value="1"/>
</dbReference>
<dbReference type="RefSeq" id="WP_341744409.1">
    <property type="nucleotide sequence ID" value="NZ_CP151406.1"/>
</dbReference>
<dbReference type="PANTHER" id="PTHR30469">
    <property type="entry name" value="MULTIDRUG RESISTANCE PROTEIN MDTA"/>
    <property type="match status" value="1"/>
</dbReference>
<dbReference type="InterPro" id="IPR058792">
    <property type="entry name" value="Beta-barrel_RND_2"/>
</dbReference>
<dbReference type="Pfam" id="PF25876">
    <property type="entry name" value="HH_MFP_RND"/>
    <property type="match status" value="1"/>
</dbReference>
<dbReference type="InterPro" id="IPR058625">
    <property type="entry name" value="MdtA-like_BSH"/>
</dbReference>